<proteinExistence type="predicted"/>
<gene>
    <name evidence="1" type="ORF">SARC_12975</name>
</gene>
<protein>
    <submittedName>
        <fullName evidence="1">Uncharacterized protein</fullName>
    </submittedName>
</protein>
<dbReference type="EMBL" id="KQ244370">
    <property type="protein sequence ID" value="KNC74480.1"/>
    <property type="molecule type" value="Genomic_DNA"/>
</dbReference>
<organism evidence="1 2">
    <name type="scientific">Sphaeroforma arctica JP610</name>
    <dbReference type="NCBI Taxonomy" id="667725"/>
    <lineage>
        <taxon>Eukaryota</taxon>
        <taxon>Ichthyosporea</taxon>
        <taxon>Ichthyophonida</taxon>
        <taxon>Sphaeroforma</taxon>
    </lineage>
</organism>
<keyword evidence="2" id="KW-1185">Reference proteome</keyword>
<accession>A0A0L0FCJ0</accession>
<sequence>MADGTHRKFLRAELKPHIGKLTKKAYARTPMRYRPNGPYEDWLLYHSPLCDKKDGYKQAIGHCLRRTKKARTWSTAMSSIWGRWQMWCDEADLECYTPLVPGSKGKYVLHKRYNKLLKRMFSDEKKRAHFKRQVEKCFAFAQSGTYSRGRLRVWGELQLFEDGVEVPAHR</sequence>
<dbReference type="RefSeq" id="XP_014148382.1">
    <property type="nucleotide sequence ID" value="XM_014292907.1"/>
</dbReference>
<evidence type="ECO:0000313" key="1">
    <source>
        <dbReference type="EMBL" id="KNC74480.1"/>
    </source>
</evidence>
<dbReference type="GeneID" id="25913479"/>
<evidence type="ECO:0000313" key="2">
    <source>
        <dbReference type="Proteomes" id="UP000054560"/>
    </source>
</evidence>
<name>A0A0L0FCJ0_9EUKA</name>
<dbReference type="AlphaFoldDB" id="A0A0L0FCJ0"/>
<reference evidence="1 2" key="1">
    <citation type="submission" date="2011-02" db="EMBL/GenBank/DDBJ databases">
        <title>The Genome Sequence of Sphaeroforma arctica JP610.</title>
        <authorList>
            <consortium name="The Broad Institute Genome Sequencing Platform"/>
            <person name="Russ C."/>
            <person name="Cuomo C."/>
            <person name="Young S.K."/>
            <person name="Zeng Q."/>
            <person name="Gargeya S."/>
            <person name="Alvarado L."/>
            <person name="Berlin A."/>
            <person name="Chapman S.B."/>
            <person name="Chen Z."/>
            <person name="Freedman E."/>
            <person name="Gellesch M."/>
            <person name="Goldberg J."/>
            <person name="Griggs A."/>
            <person name="Gujja S."/>
            <person name="Heilman E."/>
            <person name="Heiman D."/>
            <person name="Howarth C."/>
            <person name="Mehta T."/>
            <person name="Neiman D."/>
            <person name="Pearson M."/>
            <person name="Roberts A."/>
            <person name="Saif S."/>
            <person name="Shea T."/>
            <person name="Shenoy N."/>
            <person name="Sisk P."/>
            <person name="Stolte C."/>
            <person name="Sykes S."/>
            <person name="White J."/>
            <person name="Yandava C."/>
            <person name="Burger G."/>
            <person name="Gray M.W."/>
            <person name="Holland P.W.H."/>
            <person name="King N."/>
            <person name="Lang F.B.F."/>
            <person name="Roger A.J."/>
            <person name="Ruiz-Trillo I."/>
            <person name="Haas B."/>
            <person name="Nusbaum C."/>
            <person name="Birren B."/>
        </authorList>
    </citation>
    <scope>NUCLEOTIDE SEQUENCE [LARGE SCALE GENOMIC DNA]</scope>
    <source>
        <strain evidence="1 2">JP610</strain>
    </source>
</reference>
<dbReference type="Proteomes" id="UP000054560">
    <property type="component" value="Unassembled WGS sequence"/>
</dbReference>